<feature type="domain" description="Methanogenesis regulatory protein FilR1 middle" evidence="1">
    <location>
        <begin position="35"/>
        <end position="163"/>
    </location>
</feature>
<dbReference type="AlphaFoldDB" id="A0AAV3UI04"/>
<gene>
    <name evidence="2" type="ORF">GCM10025751_25800</name>
</gene>
<protein>
    <recommendedName>
        <fullName evidence="1">Methanogenesis regulatory protein FilR1 middle domain-containing protein</fullName>
    </recommendedName>
</protein>
<dbReference type="EMBL" id="BAABKX010000008">
    <property type="protein sequence ID" value="GAA5051023.1"/>
    <property type="molecule type" value="Genomic_DNA"/>
</dbReference>
<accession>A0AAV3UI04</accession>
<dbReference type="Proteomes" id="UP001501729">
    <property type="component" value="Unassembled WGS sequence"/>
</dbReference>
<proteinExistence type="predicted"/>
<evidence type="ECO:0000313" key="3">
    <source>
        <dbReference type="Proteomes" id="UP001501729"/>
    </source>
</evidence>
<dbReference type="InterPro" id="IPR013561">
    <property type="entry name" value="FilR1_middle_dom"/>
</dbReference>
<dbReference type="Pfam" id="PF08350">
    <property type="entry name" value="FilR1_middle"/>
    <property type="match status" value="1"/>
</dbReference>
<keyword evidence="3" id="KW-1185">Reference proteome</keyword>
<sequence length="175" mass="19998">MEYPQFFNHLGEEEMDIPLDAVNNSTVIAATPRNPHAPLTYFTTAVREISSEQCLVVAPIISPEFIEASQPLLEAGTTLELIYDKAVFEMVRTKYEDELMSAFDMKKIALYIYPEELSFGLVIFDEQVFVHAYETSGQFSACLKSTDPMLYEWAKDKYAEYRDSARQIKDPSELP</sequence>
<name>A0AAV3UI04_9EURY</name>
<organism evidence="2 3">
    <name type="scientific">Haladaptatus pallidirubidus</name>
    <dbReference type="NCBI Taxonomy" id="1008152"/>
    <lineage>
        <taxon>Archaea</taxon>
        <taxon>Methanobacteriati</taxon>
        <taxon>Methanobacteriota</taxon>
        <taxon>Stenosarchaea group</taxon>
        <taxon>Halobacteria</taxon>
        <taxon>Halobacteriales</taxon>
        <taxon>Haladaptataceae</taxon>
        <taxon>Haladaptatus</taxon>
    </lineage>
</organism>
<evidence type="ECO:0000259" key="1">
    <source>
        <dbReference type="Pfam" id="PF08350"/>
    </source>
</evidence>
<comment type="caution">
    <text evidence="2">The sequence shown here is derived from an EMBL/GenBank/DDBJ whole genome shotgun (WGS) entry which is preliminary data.</text>
</comment>
<evidence type="ECO:0000313" key="2">
    <source>
        <dbReference type="EMBL" id="GAA5051023.1"/>
    </source>
</evidence>
<reference evidence="2 3" key="1">
    <citation type="journal article" date="2019" name="Int. J. Syst. Evol. Microbiol.">
        <title>The Global Catalogue of Microorganisms (GCM) 10K type strain sequencing project: providing services to taxonomists for standard genome sequencing and annotation.</title>
        <authorList>
            <consortium name="The Broad Institute Genomics Platform"/>
            <consortium name="The Broad Institute Genome Sequencing Center for Infectious Disease"/>
            <person name="Wu L."/>
            <person name="Ma J."/>
        </authorList>
    </citation>
    <scope>NUCLEOTIDE SEQUENCE [LARGE SCALE GENOMIC DNA]</scope>
    <source>
        <strain evidence="2 3">JCM 17504</strain>
    </source>
</reference>